<dbReference type="InterPro" id="IPR019539">
    <property type="entry name" value="GalKase_N"/>
</dbReference>
<evidence type="ECO:0000256" key="17">
    <source>
        <dbReference type="SAM" id="MobiDB-lite"/>
    </source>
</evidence>
<evidence type="ECO:0000259" key="21">
    <source>
        <dbReference type="Pfam" id="PF10509"/>
    </source>
</evidence>
<dbReference type="Gene3D" id="1.20.1440.340">
    <property type="match status" value="1"/>
</dbReference>
<keyword evidence="9" id="KW-0418">Kinase</keyword>
<dbReference type="EC" id="2.7.1.6" evidence="3"/>
<keyword evidence="16" id="KW-0802">TPR repeat</keyword>
<dbReference type="InterPro" id="IPR019734">
    <property type="entry name" value="TPR_rpt"/>
</dbReference>
<dbReference type="Pfam" id="PF10509">
    <property type="entry name" value="GalKase_gal_bdg"/>
    <property type="match status" value="1"/>
</dbReference>
<evidence type="ECO:0000256" key="15">
    <source>
        <dbReference type="ARBA" id="ARBA00049538"/>
    </source>
</evidence>
<evidence type="ECO:0000256" key="10">
    <source>
        <dbReference type="ARBA" id="ARBA00022840"/>
    </source>
</evidence>
<dbReference type="InterPro" id="IPR036554">
    <property type="entry name" value="GHMP_kinase_C_sf"/>
</dbReference>
<comment type="catalytic activity">
    <reaction evidence="15">
        <text>alpha-D-galactose + ATP = alpha-D-galactose 1-phosphate + ADP + H(+)</text>
        <dbReference type="Rhea" id="RHEA:13553"/>
        <dbReference type="ChEBI" id="CHEBI:15378"/>
        <dbReference type="ChEBI" id="CHEBI:28061"/>
        <dbReference type="ChEBI" id="CHEBI:30616"/>
        <dbReference type="ChEBI" id="CHEBI:58336"/>
        <dbReference type="ChEBI" id="CHEBI:456216"/>
        <dbReference type="EC" id="2.7.1.6"/>
    </reaction>
    <physiologicalReaction direction="left-to-right" evidence="15">
        <dbReference type="Rhea" id="RHEA:13554"/>
    </physiologicalReaction>
</comment>
<dbReference type="FunFam" id="1.20.1440.340:FF:000003">
    <property type="entry name" value="GAL1p Galactokinase"/>
    <property type="match status" value="1"/>
</dbReference>
<evidence type="ECO:0000256" key="7">
    <source>
        <dbReference type="ARBA" id="ARBA00022741"/>
    </source>
</evidence>
<evidence type="ECO:0000259" key="19">
    <source>
        <dbReference type="Pfam" id="PF04049"/>
    </source>
</evidence>
<reference evidence="22 23" key="1">
    <citation type="journal article" date="2018" name="MBio">
        <title>Comparative Genomics Reveals the Core Gene Toolbox for the Fungus-Insect Symbiosis.</title>
        <authorList>
            <person name="Wang Y."/>
            <person name="Stata M."/>
            <person name="Wang W."/>
            <person name="Stajich J.E."/>
            <person name="White M.M."/>
            <person name="Moncalvo J.M."/>
        </authorList>
    </citation>
    <scope>NUCLEOTIDE SEQUENCE [LARGE SCALE GENOMIC DNA]</scope>
    <source>
        <strain evidence="22 23">SC-DP-2</strain>
    </source>
</reference>
<dbReference type="InterPro" id="IPR013750">
    <property type="entry name" value="GHMP_kinase_C_dom"/>
</dbReference>
<dbReference type="Gene3D" id="1.25.40.10">
    <property type="entry name" value="Tetratricopeptide repeat domain"/>
    <property type="match status" value="3"/>
</dbReference>
<keyword evidence="6" id="KW-0808">Transferase</keyword>
<evidence type="ECO:0000256" key="1">
    <source>
        <dbReference type="ARBA" id="ARBA00004947"/>
    </source>
</evidence>
<keyword evidence="10" id="KW-0067">ATP-binding</keyword>
<evidence type="ECO:0000259" key="18">
    <source>
        <dbReference type="Pfam" id="PF00288"/>
    </source>
</evidence>
<feature type="domain" description="Cdc23" evidence="19">
    <location>
        <begin position="489"/>
        <end position="585"/>
    </location>
</feature>
<comment type="pathway">
    <text evidence="1">Carbohydrate metabolism; galactose metabolism.</text>
</comment>
<dbReference type="SUPFAM" id="SSF48452">
    <property type="entry name" value="TPR-like"/>
    <property type="match status" value="2"/>
</dbReference>
<dbReference type="EMBL" id="MBFS01002059">
    <property type="protein sequence ID" value="PVV00370.1"/>
    <property type="molecule type" value="Genomic_DNA"/>
</dbReference>
<dbReference type="GO" id="GO:0051301">
    <property type="term" value="P:cell division"/>
    <property type="evidence" value="ECO:0007669"/>
    <property type="project" value="UniProtKB-KW"/>
</dbReference>
<dbReference type="Pfam" id="PF08544">
    <property type="entry name" value="GHMP_kinases_C"/>
    <property type="match status" value="1"/>
</dbReference>
<dbReference type="GO" id="GO:0004335">
    <property type="term" value="F:galactokinase activity"/>
    <property type="evidence" value="ECO:0007669"/>
    <property type="project" value="UniProtKB-EC"/>
</dbReference>
<keyword evidence="12" id="KW-0119">Carbohydrate metabolism</keyword>
<dbReference type="InterPro" id="IPR007192">
    <property type="entry name" value="APC8"/>
</dbReference>
<sequence length="1057" mass="120393">MDDSLVPIAHSISDIYSENILEQAVRYKKLCDQFKEIYNEYPTFIARAPGRVNIIGEHIDYCGMPVFPMAIELDTIIAVSTNDSQTVNIANAISSKYPPISFNFSPENIVEIDDTVHDWGNYFKCGYKGSLEHLKIDNPKGMNCLVDGVVPVGSGLSSSSAFVSCTAMATLKANGAPLDKKVIVDLSVASERYVGVNGGGMDQTCSVMAKKSSAVFIEFYPSLKTTPVQFPKTDPEISFVIANTLVVSNKQVTAPVCYNLRVVETRIAALIMAKLLGIDKVSTCQNADPLTLKIVMDEYSQSQNLSDEDPVKQWISRLEKMLSFVEKFFGDHQDGHTWEECANLLNLSIEEMKLKVHTDKFPVRAEKLMLYKRSKHVFGETLRVVEFRQTCESQGSSAGALQQLGELMNQSQESCDKLFDCSCPEINELCSIARKHGATGSRLTGAGWGGCTISMVPSDKVDSFIASLKSEFYAKHHPSLTEDELQDIVFSTKPATEQLNFINDENNLNENDLNQLLLIPEDGNSSTIDFLEETKEENVFVYAKIVFDQRDFMKAQYILRNCTSNKSLFLKWYSCFLNIEKAELEGTADKGLIYNKLGNKSKALKLFIKSVNVYQYNWTAWLMIEGCIGSEENPVYIYEYTKNSIAKTAFMAHLSLQFQSVFNGLDSGNEFSENLYHLKTFFSDSPFVMGLETLYYYNIREFEKAENLLESIYRINPYNFSFVDTHSNILYVRGDDEKLSQLAKRCSEHNKNRPETCCVIGNYYSMQSEHEKSVLYFERALKLNPEYYTVWTLLGHEYINMKNTSRAINAYRRAVSLNQRDYKAWYGLGLTYELLKLPEYSKYYFHKALTIRPDDHRILIALANSYESTNQIQEAIECYKVILFESPEEKFNSLQKLALLYDQNGQKSHASQYHKVLLSHYISLERDAIIDQNYHNNQNPKHFNRGESELDSESETISDLETEDSKEERFVKMISRFGKIERHLYSAARLNNPEYTANSISELMSFDELASQSLLYLAKYELEKNNALLAKGYLHLLVTSSPDYEEIGQNMLLSIEK</sequence>
<dbReference type="OrthoDB" id="187738at2759"/>
<dbReference type="GO" id="GO:0006012">
    <property type="term" value="P:galactose metabolic process"/>
    <property type="evidence" value="ECO:0007669"/>
    <property type="project" value="UniProtKB-UniPathway"/>
</dbReference>
<comment type="caution">
    <text evidence="22">The sequence shown here is derived from an EMBL/GenBank/DDBJ whole genome shotgun (WGS) entry which is preliminary data.</text>
</comment>
<dbReference type="UniPathway" id="UPA00214"/>
<dbReference type="NCBIfam" id="TIGR00131">
    <property type="entry name" value="gal_kin"/>
    <property type="match status" value="1"/>
</dbReference>
<dbReference type="InterPro" id="IPR006204">
    <property type="entry name" value="GHMP_kinase_N_dom"/>
</dbReference>
<dbReference type="PANTHER" id="PTHR10457">
    <property type="entry name" value="MEVALONATE KINASE/GALACTOKINASE"/>
    <property type="match status" value="1"/>
</dbReference>
<organism evidence="22 23">
    <name type="scientific">Smittium megazygosporum</name>
    <dbReference type="NCBI Taxonomy" id="133381"/>
    <lineage>
        <taxon>Eukaryota</taxon>
        <taxon>Fungi</taxon>
        <taxon>Fungi incertae sedis</taxon>
        <taxon>Zoopagomycota</taxon>
        <taxon>Kickxellomycotina</taxon>
        <taxon>Harpellomycetes</taxon>
        <taxon>Harpellales</taxon>
        <taxon>Legeriomycetaceae</taxon>
        <taxon>Smittium</taxon>
    </lineage>
</organism>
<proteinExistence type="inferred from homology"/>
<dbReference type="InterPro" id="IPR006203">
    <property type="entry name" value="GHMP_knse_ATP-bd_CS"/>
</dbReference>
<feature type="repeat" description="TPR" evidence="16">
    <location>
        <begin position="788"/>
        <end position="821"/>
    </location>
</feature>
<evidence type="ECO:0000313" key="22">
    <source>
        <dbReference type="EMBL" id="PVV00370.1"/>
    </source>
</evidence>
<dbReference type="PROSITE" id="PS00106">
    <property type="entry name" value="GALACTOKINASE"/>
    <property type="match status" value="1"/>
</dbReference>
<feature type="domain" description="Galactokinase N-terminal" evidence="21">
    <location>
        <begin position="33"/>
        <end position="80"/>
    </location>
</feature>
<evidence type="ECO:0000256" key="5">
    <source>
        <dbReference type="ARBA" id="ARBA00022618"/>
    </source>
</evidence>
<feature type="domain" description="Cdc23" evidence="19">
    <location>
        <begin position="590"/>
        <end position="689"/>
    </location>
</feature>
<evidence type="ECO:0000256" key="13">
    <source>
        <dbReference type="ARBA" id="ARBA00023306"/>
    </source>
</evidence>
<evidence type="ECO:0000256" key="12">
    <source>
        <dbReference type="ARBA" id="ARBA00023277"/>
    </source>
</evidence>
<evidence type="ECO:0000256" key="6">
    <source>
        <dbReference type="ARBA" id="ARBA00022679"/>
    </source>
</evidence>
<dbReference type="InterPro" id="IPR011990">
    <property type="entry name" value="TPR-like_helical_dom_sf"/>
</dbReference>
<dbReference type="SUPFAM" id="SSF55060">
    <property type="entry name" value="GHMP Kinase, C-terminal domain"/>
    <property type="match status" value="1"/>
</dbReference>
<evidence type="ECO:0000256" key="2">
    <source>
        <dbReference type="ARBA" id="ARBA00006566"/>
    </source>
</evidence>
<dbReference type="SUPFAM" id="SSF54211">
    <property type="entry name" value="Ribosomal protein S5 domain 2-like"/>
    <property type="match status" value="1"/>
</dbReference>
<keyword evidence="13" id="KW-0131">Cell cycle</keyword>
<feature type="region of interest" description="Disordered" evidence="17">
    <location>
        <begin position="936"/>
        <end position="962"/>
    </location>
</feature>
<dbReference type="PRINTS" id="PR00473">
    <property type="entry name" value="GALCTOKINASE"/>
</dbReference>
<dbReference type="InterPro" id="IPR020568">
    <property type="entry name" value="Ribosomal_Su5_D2-typ_SF"/>
</dbReference>
<dbReference type="Pfam" id="PF04049">
    <property type="entry name" value="ANAPC8"/>
    <property type="match status" value="2"/>
</dbReference>
<comment type="similarity">
    <text evidence="2">Belongs to the GHMP kinase family. GalK subfamily.</text>
</comment>
<dbReference type="SMART" id="SM00028">
    <property type="entry name" value="TPR"/>
    <property type="match status" value="6"/>
</dbReference>
<evidence type="ECO:0000259" key="20">
    <source>
        <dbReference type="Pfam" id="PF08544"/>
    </source>
</evidence>
<evidence type="ECO:0000256" key="9">
    <source>
        <dbReference type="ARBA" id="ARBA00022777"/>
    </source>
</evidence>
<dbReference type="Pfam" id="PF13181">
    <property type="entry name" value="TPR_8"/>
    <property type="match status" value="4"/>
</dbReference>
<dbReference type="GO" id="GO:0005524">
    <property type="term" value="F:ATP binding"/>
    <property type="evidence" value="ECO:0007669"/>
    <property type="project" value="UniProtKB-KW"/>
</dbReference>
<evidence type="ECO:0000256" key="8">
    <source>
        <dbReference type="ARBA" id="ARBA00022776"/>
    </source>
</evidence>
<dbReference type="GO" id="GO:0005680">
    <property type="term" value="C:anaphase-promoting complex"/>
    <property type="evidence" value="ECO:0007669"/>
    <property type="project" value="InterPro"/>
</dbReference>
<dbReference type="InterPro" id="IPR019741">
    <property type="entry name" value="Galactokinase_CS"/>
</dbReference>
<dbReference type="InterPro" id="IPR000705">
    <property type="entry name" value="Galactokinase"/>
</dbReference>
<protein>
    <recommendedName>
        <fullName evidence="4">Galactokinase</fullName>
        <ecNumber evidence="3">2.7.1.6</ecNumber>
    </recommendedName>
    <alternativeName>
        <fullName evidence="14">Galactose kinase</fullName>
    </alternativeName>
</protein>
<keyword evidence="23" id="KW-1185">Reference proteome</keyword>
<dbReference type="PANTHER" id="PTHR10457:SF7">
    <property type="entry name" value="GALACTOKINASE-RELATED"/>
    <property type="match status" value="1"/>
</dbReference>
<dbReference type="InterPro" id="IPR014721">
    <property type="entry name" value="Ribsml_uS5_D2-typ_fold_subgr"/>
</dbReference>
<feature type="repeat" description="TPR" evidence="16">
    <location>
        <begin position="754"/>
        <end position="787"/>
    </location>
</feature>
<evidence type="ECO:0000256" key="11">
    <source>
        <dbReference type="ARBA" id="ARBA00023144"/>
    </source>
</evidence>
<dbReference type="Gene3D" id="3.30.230.10">
    <property type="match status" value="1"/>
</dbReference>
<dbReference type="Proteomes" id="UP000245609">
    <property type="component" value="Unassembled WGS sequence"/>
</dbReference>
<dbReference type="Gene3D" id="3.30.70.3170">
    <property type="match status" value="1"/>
</dbReference>
<dbReference type="STRING" id="133381.A0A2T9Z707"/>
<name>A0A2T9Z707_9FUNG</name>
<keyword evidence="11" id="KW-0299">Galactose metabolism</keyword>
<evidence type="ECO:0000256" key="4">
    <source>
        <dbReference type="ARBA" id="ARBA00019487"/>
    </source>
</evidence>
<evidence type="ECO:0000256" key="16">
    <source>
        <dbReference type="PROSITE-ProRule" id="PRU00339"/>
    </source>
</evidence>
<evidence type="ECO:0000256" key="14">
    <source>
        <dbReference type="ARBA" id="ARBA00029590"/>
    </source>
</evidence>
<accession>A0A2T9Z707</accession>
<dbReference type="PRINTS" id="PR00959">
    <property type="entry name" value="MEVGALKINASE"/>
</dbReference>
<keyword evidence="5" id="KW-0132">Cell division</keyword>
<dbReference type="PROSITE" id="PS50005">
    <property type="entry name" value="TPR"/>
    <property type="match status" value="3"/>
</dbReference>
<evidence type="ECO:0000313" key="23">
    <source>
        <dbReference type="Proteomes" id="UP000245609"/>
    </source>
</evidence>
<evidence type="ECO:0000256" key="3">
    <source>
        <dbReference type="ARBA" id="ARBA00012315"/>
    </source>
</evidence>
<dbReference type="AlphaFoldDB" id="A0A2T9Z707"/>
<feature type="repeat" description="TPR" evidence="16">
    <location>
        <begin position="822"/>
        <end position="855"/>
    </location>
</feature>
<dbReference type="PROSITE" id="PS00627">
    <property type="entry name" value="GHMP_KINASES_ATP"/>
    <property type="match status" value="1"/>
</dbReference>
<feature type="compositionally biased region" description="Acidic residues" evidence="17">
    <location>
        <begin position="949"/>
        <end position="962"/>
    </location>
</feature>
<keyword evidence="7" id="KW-0547">Nucleotide-binding</keyword>
<dbReference type="Pfam" id="PF00288">
    <property type="entry name" value="GHMP_kinases_N"/>
    <property type="match status" value="1"/>
</dbReference>
<feature type="domain" description="GHMP kinase C-terminal" evidence="20">
    <location>
        <begin position="399"/>
        <end position="473"/>
    </location>
</feature>
<gene>
    <name evidence="22" type="ORF">BB560_005256</name>
</gene>
<dbReference type="GO" id="GO:0005829">
    <property type="term" value="C:cytosol"/>
    <property type="evidence" value="ECO:0007669"/>
    <property type="project" value="TreeGrafter"/>
</dbReference>
<keyword evidence="8" id="KW-0498">Mitosis</keyword>
<feature type="domain" description="GHMP kinase N-terminal" evidence="18">
    <location>
        <begin position="121"/>
        <end position="209"/>
    </location>
</feature>